<feature type="transmembrane region" description="Helical" evidence="1">
    <location>
        <begin position="158"/>
        <end position="174"/>
    </location>
</feature>
<feature type="transmembrane region" description="Helical" evidence="1">
    <location>
        <begin position="194"/>
        <end position="224"/>
    </location>
</feature>
<dbReference type="EMBL" id="JAYMGW010000023">
    <property type="protein sequence ID" value="MEC4266886.1"/>
    <property type="molecule type" value="Genomic_DNA"/>
</dbReference>
<proteinExistence type="predicted"/>
<feature type="transmembrane region" description="Helical" evidence="1">
    <location>
        <begin position="38"/>
        <end position="58"/>
    </location>
</feature>
<keyword evidence="1" id="KW-0812">Transmembrane</keyword>
<evidence type="ECO:0000313" key="3">
    <source>
        <dbReference type="Proteomes" id="UP001355298"/>
    </source>
</evidence>
<keyword evidence="3" id="KW-1185">Reference proteome</keyword>
<accession>A0ABU6IUX7</accession>
<feature type="transmembrane region" description="Helical" evidence="1">
    <location>
        <begin position="132"/>
        <end position="152"/>
    </location>
</feature>
<gene>
    <name evidence="2" type="ORF">VOP03_16140</name>
</gene>
<dbReference type="Proteomes" id="UP001355298">
    <property type="component" value="Unassembled WGS sequence"/>
</dbReference>
<dbReference type="RefSeq" id="WP_326280280.1">
    <property type="nucleotide sequence ID" value="NZ_JAYKYV010000023.1"/>
</dbReference>
<protein>
    <recommendedName>
        <fullName evidence="4">Glycerophosphoryl diester phosphodiesterase membrane domain-containing protein</fullName>
    </recommendedName>
</protein>
<evidence type="ECO:0000256" key="1">
    <source>
        <dbReference type="SAM" id="Phobius"/>
    </source>
</evidence>
<keyword evidence="1" id="KW-0472">Membrane</keyword>
<reference evidence="2 3" key="1">
    <citation type="submission" date="2024-01" db="EMBL/GenBank/DDBJ databases">
        <title>The strains designed SYSU M86414 and SYSU M84420 isolated from the marine sediment in San Sha City (Hainan Province, China).</title>
        <authorList>
            <person name="Guo D."/>
        </authorList>
    </citation>
    <scope>NUCLEOTIDE SEQUENCE [LARGE SCALE GENOMIC DNA]</scope>
    <source>
        <strain evidence="2 3">SYSU M84420</strain>
    </source>
</reference>
<comment type="caution">
    <text evidence="2">The sequence shown here is derived from an EMBL/GenBank/DDBJ whole genome shotgun (WGS) entry which is preliminary data.</text>
</comment>
<feature type="transmembrane region" description="Helical" evidence="1">
    <location>
        <begin position="244"/>
        <end position="273"/>
    </location>
</feature>
<evidence type="ECO:0000313" key="2">
    <source>
        <dbReference type="EMBL" id="MEC4266886.1"/>
    </source>
</evidence>
<organism evidence="2 3">
    <name type="scientific">Flagellimonas halotolerans</name>
    <dbReference type="NCBI Taxonomy" id="3112164"/>
    <lineage>
        <taxon>Bacteria</taxon>
        <taxon>Pseudomonadati</taxon>
        <taxon>Bacteroidota</taxon>
        <taxon>Flavobacteriia</taxon>
        <taxon>Flavobacteriales</taxon>
        <taxon>Flavobacteriaceae</taxon>
        <taxon>Flagellimonas</taxon>
    </lineage>
</organism>
<evidence type="ECO:0008006" key="4">
    <source>
        <dbReference type="Google" id="ProtNLM"/>
    </source>
</evidence>
<sequence length="297" mass="33700">MQTTNNYIEFKKQRELGEILSDSFGFIRNEYKPFFGTILKIVGPYILIMLISMGFYMYTIGDIFNLSSIGNPTATQTYSPFIMVFAILALILSSIAAYVLAQGTVLHYIKSYINNKGAVNYDEIRQGVYGSFWSLIGLGILVGLSVMIGAIFCLIPGIYLAVPLSVSFAILVFLKKDAMESYQYSFTLIKENWWMTFVTLFVVYIIVAIATYAFSLPTIIYTWIKMGVFSGEMDAENFNVFNDPIYLLLNILSTLIRFLMNIIFLVSTSLIFFNLNEKKNFTGTFERIESLGKPSEE</sequence>
<name>A0ABU6IUX7_9FLAO</name>
<feature type="transmembrane region" description="Helical" evidence="1">
    <location>
        <begin position="78"/>
        <end position="101"/>
    </location>
</feature>
<keyword evidence="1" id="KW-1133">Transmembrane helix</keyword>